<sequence>MRRGPKAGLQILVVSASGLQIPKTKLKYTCTAETNNPAINNQTMQLHLKTAVAQDYLQVFGAFDERLFRQLAPSFPRLKLLRFDGSEPGDVVEVELQTGLKSFRWTSLITERSITGAEAYFIDQGQELPPPLKVWHHKHLVSRHGSGAIIHDIITYSTGFILLDGLLYPLMLATFGMRGPVYRKVFGKV</sequence>
<comment type="caution">
    <text evidence="1">The sequence shown here is derived from an EMBL/GenBank/DDBJ whole genome shotgun (WGS) entry which is preliminary data.</text>
</comment>
<evidence type="ECO:0000313" key="2">
    <source>
        <dbReference type="Proteomes" id="UP000244225"/>
    </source>
</evidence>
<accession>A0A2T5YT64</accession>
<proteinExistence type="predicted"/>
<dbReference type="Gene3D" id="3.30.530.20">
    <property type="match status" value="1"/>
</dbReference>
<dbReference type="InterPro" id="IPR023393">
    <property type="entry name" value="START-like_dom_sf"/>
</dbReference>
<gene>
    <name evidence="1" type="ORF">C8N40_101300</name>
</gene>
<keyword evidence="2" id="KW-1185">Reference proteome</keyword>
<dbReference type="EMBL" id="QBKI01000001">
    <property type="protein sequence ID" value="PTX22476.1"/>
    <property type="molecule type" value="Genomic_DNA"/>
</dbReference>
<dbReference type="AlphaFoldDB" id="A0A2T5YT64"/>
<reference evidence="1 2" key="1">
    <citation type="submission" date="2018-04" db="EMBL/GenBank/DDBJ databases">
        <title>Genomic Encyclopedia of Archaeal and Bacterial Type Strains, Phase II (KMG-II): from individual species to whole genera.</title>
        <authorList>
            <person name="Goeker M."/>
        </authorList>
    </citation>
    <scope>NUCLEOTIDE SEQUENCE [LARGE SCALE GENOMIC DNA]</scope>
    <source>
        <strain evidence="1 2">DSM 100162</strain>
    </source>
</reference>
<evidence type="ECO:0008006" key="3">
    <source>
        <dbReference type="Google" id="ProtNLM"/>
    </source>
</evidence>
<protein>
    <recommendedName>
        <fullName evidence="3">Ligand-binding SRPBCC domain-containing protein</fullName>
    </recommendedName>
</protein>
<name>A0A2T5YT64_9BACT</name>
<dbReference type="Proteomes" id="UP000244225">
    <property type="component" value="Unassembled WGS sequence"/>
</dbReference>
<organism evidence="1 2">
    <name type="scientific">Pontibacter mucosus</name>
    <dbReference type="NCBI Taxonomy" id="1649266"/>
    <lineage>
        <taxon>Bacteria</taxon>
        <taxon>Pseudomonadati</taxon>
        <taxon>Bacteroidota</taxon>
        <taxon>Cytophagia</taxon>
        <taxon>Cytophagales</taxon>
        <taxon>Hymenobacteraceae</taxon>
        <taxon>Pontibacter</taxon>
    </lineage>
</organism>
<evidence type="ECO:0000313" key="1">
    <source>
        <dbReference type="EMBL" id="PTX22476.1"/>
    </source>
</evidence>